<sequence length="208" mass="23690">MKAKLFLLLLTILALTSCLDDDTQKDKVETMNVTISAMTYIDSPVMVSYPMEGMWAKVGNDEDYQFLTFNEIEDFTFESGYTYELRVERTTLGNPPADASMYTYRLIEELSKLPAECTRETVSLYVSAETGNYDWGIAQIGDAHCMKIRESEDEDWGNVPFNKISGFTYEQGCVYELSVEKITLSAQPTDSRCQITQYVLKEIISQTK</sequence>
<gene>
    <name evidence="3" type="ORF">H9819_06160</name>
</gene>
<protein>
    <submittedName>
        <fullName evidence="3">DUF4377 domain-containing protein</fullName>
    </submittedName>
</protein>
<dbReference type="Pfam" id="PF14302">
    <property type="entry name" value="DUF4377"/>
    <property type="match status" value="2"/>
</dbReference>
<evidence type="ECO:0000313" key="4">
    <source>
        <dbReference type="Proteomes" id="UP000824023"/>
    </source>
</evidence>
<feature type="chain" id="PRO_5039280562" evidence="1">
    <location>
        <begin position="21"/>
        <end position="208"/>
    </location>
</feature>
<dbReference type="PROSITE" id="PS51257">
    <property type="entry name" value="PROKAR_LIPOPROTEIN"/>
    <property type="match status" value="1"/>
</dbReference>
<proteinExistence type="predicted"/>
<feature type="signal peptide" evidence="1">
    <location>
        <begin position="1"/>
        <end position="20"/>
    </location>
</feature>
<reference evidence="3" key="2">
    <citation type="submission" date="2021-04" db="EMBL/GenBank/DDBJ databases">
        <authorList>
            <person name="Gilroy R."/>
        </authorList>
    </citation>
    <scope>NUCLEOTIDE SEQUENCE</scope>
    <source>
        <strain evidence="3">ChiHjej12B11-24981</strain>
    </source>
</reference>
<evidence type="ECO:0000259" key="2">
    <source>
        <dbReference type="Pfam" id="PF14302"/>
    </source>
</evidence>
<keyword evidence="1" id="KW-0732">Signal</keyword>
<dbReference type="Proteomes" id="UP000824023">
    <property type="component" value="Unassembled WGS sequence"/>
</dbReference>
<feature type="domain" description="DUF4377" evidence="2">
    <location>
        <begin position="139"/>
        <end position="206"/>
    </location>
</feature>
<comment type="caution">
    <text evidence="3">The sequence shown here is derived from an EMBL/GenBank/DDBJ whole genome shotgun (WGS) entry which is preliminary data.</text>
</comment>
<feature type="domain" description="DUF4377" evidence="2">
    <location>
        <begin position="50"/>
        <end position="112"/>
    </location>
</feature>
<name>A0A9D2CWW2_9BACE</name>
<dbReference type="EMBL" id="DXCK01000087">
    <property type="protein sequence ID" value="HIZ01821.1"/>
    <property type="molecule type" value="Genomic_DNA"/>
</dbReference>
<accession>A0A9D2CWW2</accession>
<dbReference type="InterPro" id="IPR025485">
    <property type="entry name" value="DUF4377"/>
</dbReference>
<reference evidence="3" key="1">
    <citation type="journal article" date="2021" name="PeerJ">
        <title>Extensive microbial diversity within the chicken gut microbiome revealed by metagenomics and culture.</title>
        <authorList>
            <person name="Gilroy R."/>
            <person name="Ravi A."/>
            <person name="Getino M."/>
            <person name="Pursley I."/>
            <person name="Horton D.L."/>
            <person name="Alikhan N.F."/>
            <person name="Baker D."/>
            <person name="Gharbi K."/>
            <person name="Hall N."/>
            <person name="Watson M."/>
            <person name="Adriaenssens E.M."/>
            <person name="Foster-Nyarko E."/>
            <person name="Jarju S."/>
            <person name="Secka A."/>
            <person name="Antonio M."/>
            <person name="Oren A."/>
            <person name="Chaudhuri R.R."/>
            <person name="La Ragione R."/>
            <person name="Hildebrand F."/>
            <person name="Pallen M.J."/>
        </authorList>
    </citation>
    <scope>NUCLEOTIDE SEQUENCE</scope>
    <source>
        <strain evidence="3">ChiHjej12B11-24981</strain>
    </source>
</reference>
<evidence type="ECO:0000313" key="3">
    <source>
        <dbReference type="EMBL" id="HIZ01821.1"/>
    </source>
</evidence>
<evidence type="ECO:0000256" key="1">
    <source>
        <dbReference type="SAM" id="SignalP"/>
    </source>
</evidence>
<organism evidence="3 4">
    <name type="scientific">Candidatus Bacteroides merdipullorum</name>
    <dbReference type="NCBI Taxonomy" id="2838474"/>
    <lineage>
        <taxon>Bacteria</taxon>
        <taxon>Pseudomonadati</taxon>
        <taxon>Bacteroidota</taxon>
        <taxon>Bacteroidia</taxon>
        <taxon>Bacteroidales</taxon>
        <taxon>Bacteroidaceae</taxon>
        <taxon>Bacteroides</taxon>
    </lineage>
</organism>
<dbReference type="AlphaFoldDB" id="A0A9D2CWW2"/>